<dbReference type="Pfam" id="PF01554">
    <property type="entry name" value="MatE"/>
    <property type="match status" value="2"/>
</dbReference>
<dbReference type="InterPro" id="IPR002528">
    <property type="entry name" value="MATE_fam"/>
</dbReference>
<keyword evidence="9" id="KW-1185">Reference proteome</keyword>
<comment type="caution">
    <text evidence="8">The sequence shown here is derived from an EMBL/GenBank/DDBJ whole genome shotgun (WGS) entry which is preliminary data.</text>
</comment>
<organism evidence="8 9">
    <name type="scientific">Alloalcanivorax gelatiniphagus</name>
    <dbReference type="NCBI Taxonomy" id="1194167"/>
    <lineage>
        <taxon>Bacteria</taxon>
        <taxon>Pseudomonadati</taxon>
        <taxon>Pseudomonadota</taxon>
        <taxon>Gammaproteobacteria</taxon>
        <taxon>Oceanospirillales</taxon>
        <taxon>Alcanivoracaceae</taxon>
        <taxon>Alloalcanivorax</taxon>
    </lineage>
</organism>
<feature type="transmembrane region" description="Helical" evidence="7">
    <location>
        <begin position="148"/>
        <end position="168"/>
    </location>
</feature>
<gene>
    <name evidence="8" type="ORF">FGS76_02615</name>
</gene>
<feature type="transmembrane region" description="Helical" evidence="7">
    <location>
        <begin position="206"/>
        <end position="231"/>
    </location>
</feature>
<evidence type="ECO:0000256" key="4">
    <source>
        <dbReference type="ARBA" id="ARBA00022692"/>
    </source>
</evidence>
<keyword evidence="5 7" id="KW-1133">Transmembrane helix</keyword>
<protein>
    <submittedName>
        <fullName evidence="8">MATE family efflux transporter</fullName>
    </submittedName>
</protein>
<sequence>MSQAVAAAKAPAPERTRRILHGPVLPTLLALAAPNLVVMLAQATANFLESYYVGLLGVDALAGAALVFPLVMLMMMMSAGGIGGGISSAIARALGAGDSDRADALALHAAVIATAFGLLCSALVILFARPLYALMGGEGAALDAAVAYSTALFSGVTFLWLMNGLSAVLRGAGNMRAPAWVLTGGVPGLLVLSPVLIFGAGPLPALGIVGAGLALAIYYLVATLILLAVLVRGHGGVRLRRGLALRRELFAAILGVGLWSSLNTVLSNLCVMAATFFVARTSMEALAGFGLGIRIEYLQIPIVFGFGTALVAMVGMNLGAGQAHRARRIAWTGAAVAFVATEAVGLTAAFFPEPWLRLFTDDAEAIATGALYLRTVAPAYGFLGVGLALYFASQGAGRMTWPLFGSLTRLAILIVGGALMSWWRPGDLAALCAVMVAALVGIALVNGLPWLRQLPGGPLLKLLPTESERTP</sequence>
<feature type="transmembrane region" description="Helical" evidence="7">
    <location>
        <begin position="298"/>
        <end position="318"/>
    </location>
</feature>
<evidence type="ECO:0000256" key="6">
    <source>
        <dbReference type="ARBA" id="ARBA00023136"/>
    </source>
</evidence>
<dbReference type="InterPro" id="IPR052031">
    <property type="entry name" value="Membrane_Transporter-Flippase"/>
</dbReference>
<dbReference type="NCBIfam" id="TIGR00797">
    <property type="entry name" value="matE"/>
    <property type="match status" value="1"/>
</dbReference>
<evidence type="ECO:0000256" key="7">
    <source>
        <dbReference type="SAM" id="Phobius"/>
    </source>
</evidence>
<feature type="transmembrane region" description="Helical" evidence="7">
    <location>
        <begin position="51"/>
        <end position="73"/>
    </location>
</feature>
<feature type="transmembrane region" description="Helical" evidence="7">
    <location>
        <begin position="180"/>
        <end position="200"/>
    </location>
</feature>
<comment type="subcellular location">
    <subcellularLocation>
        <location evidence="1">Cell inner membrane</location>
        <topology evidence="1">Multi-pass membrane protein</topology>
    </subcellularLocation>
</comment>
<accession>A0ABY2XS02</accession>
<dbReference type="PIRSF" id="PIRSF006603">
    <property type="entry name" value="DinF"/>
    <property type="match status" value="1"/>
</dbReference>
<evidence type="ECO:0000313" key="8">
    <source>
        <dbReference type="EMBL" id="TMW14699.1"/>
    </source>
</evidence>
<keyword evidence="6 7" id="KW-0472">Membrane</keyword>
<dbReference type="PANTHER" id="PTHR43549">
    <property type="entry name" value="MULTIDRUG RESISTANCE PROTEIN YPNP-RELATED"/>
    <property type="match status" value="1"/>
</dbReference>
<keyword evidence="4 7" id="KW-0812">Transmembrane</keyword>
<keyword evidence="2" id="KW-0813">Transport</keyword>
<feature type="transmembrane region" description="Helical" evidence="7">
    <location>
        <begin position="371"/>
        <end position="391"/>
    </location>
</feature>
<dbReference type="Proteomes" id="UP000739180">
    <property type="component" value="Unassembled WGS sequence"/>
</dbReference>
<feature type="transmembrane region" description="Helical" evidence="7">
    <location>
        <begin position="403"/>
        <end position="422"/>
    </location>
</feature>
<feature type="transmembrane region" description="Helical" evidence="7">
    <location>
        <begin position="330"/>
        <end position="351"/>
    </location>
</feature>
<name>A0ABY2XS02_9GAMM</name>
<reference evidence="8 9" key="1">
    <citation type="submission" date="2019-05" db="EMBL/GenBank/DDBJ databases">
        <title>Genome of Alcanivorax gelatiniphagus, an oil degrading marine bacteria.</title>
        <authorList>
            <person name="Kwon K.K."/>
        </authorList>
    </citation>
    <scope>NUCLEOTIDE SEQUENCE [LARGE SCALE GENOMIC DNA]</scope>
    <source>
        <strain evidence="8 9">MEBiC 08158</strain>
    </source>
</reference>
<keyword evidence="3" id="KW-1003">Cell membrane</keyword>
<feature type="transmembrane region" description="Helical" evidence="7">
    <location>
        <begin position="428"/>
        <end position="451"/>
    </location>
</feature>
<evidence type="ECO:0000256" key="5">
    <source>
        <dbReference type="ARBA" id="ARBA00022989"/>
    </source>
</evidence>
<proteinExistence type="predicted"/>
<dbReference type="PANTHER" id="PTHR43549:SF3">
    <property type="entry name" value="MULTIDRUG RESISTANCE PROTEIN YPNP-RELATED"/>
    <property type="match status" value="1"/>
</dbReference>
<feature type="transmembrane region" description="Helical" evidence="7">
    <location>
        <begin position="24"/>
        <end position="45"/>
    </location>
</feature>
<evidence type="ECO:0000256" key="2">
    <source>
        <dbReference type="ARBA" id="ARBA00022448"/>
    </source>
</evidence>
<feature type="transmembrane region" description="Helical" evidence="7">
    <location>
        <begin position="252"/>
        <end position="278"/>
    </location>
</feature>
<evidence type="ECO:0000256" key="1">
    <source>
        <dbReference type="ARBA" id="ARBA00004429"/>
    </source>
</evidence>
<evidence type="ECO:0000313" key="9">
    <source>
        <dbReference type="Proteomes" id="UP000739180"/>
    </source>
</evidence>
<dbReference type="InterPro" id="IPR048279">
    <property type="entry name" value="MdtK-like"/>
</dbReference>
<dbReference type="RefSeq" id="WP_138771065.1">
    <property type="nucleotide sequence ID" value="NZ_JBHSSX010000253.1"/>
</dbReference>
<dbReference type="EMBL" id="VCQT01000012">
    <property type="protein sequence ID" value="TMW14699.1"/>
    <property type="molecule type" value="Genomic_DNA"/>
</dbReference>
<evidence type="ECO:0000256" key="3">
    <source>
        <dbReference type="ARBA" id="ARBA00022475"/>
    </source>
</evidence>
<feature type="transmembrane region" description="Helical" evidence="7">
    <location>
        <begin position="105"/>
        <end position="128"/>
    </location>
</feature>